<name>A0A0U4K303_9CAUD</name>
<evidence type="ECO:0000313" key="2">
    <source>
        <dbReference type="Proteomes" id="UP000225045"/>
    </source>
</evidence>
<dbReference type="Proteomes" id="UP000225045">
    <property type="component" value="Segment"/>
</dbReference>
<dbReference type="EMBL" id="KU160673">
    <property type="protein sequence ID" value="ALY10882.1"/>
    <property type="molecule type" value="Genomic_DNA"/>
</dbReference>
<protein>
    <submittedName>
        <fullName evidence="1">Uncharacterized protein</fullName>
    </submittedName>
</protein>
<organism evidence="1 2">
    <name type="scientific">Arthrobacter phage Wilde</name>
    <dbReference type="NCBI Taxonomy" id="1772323"/>
    <lineage>
        <taxon>Viruses</taxon>
        <taxon>Duplodnaviria</taxon>
        <taxon>Heunggongvirae</taxon>
        <taxon>Uroviricota</taxon>
        <taxon>Caudoviricetes</taxon>
        <taxon>Tankvirus</taxon>
        <taxon>Tankvirus tank</taxon>
    </lineage>
</organism>
<sequence>MTHIIRSTTTINRAMTVQHQPDGSELVVTIGRDGEGPLMETMGQIRVDRNDLAAALELDTGLLERMQKLADSWVFTNKQQRQELLAAMNPFEMPYEVGTVIRGRRPGEEKFRLFIYADDSWFEINHYGKRYTSVDILAEYKELEVLREGYTLDAIESFRTDSEEGGES</sequence>
<proteinExistence type="predicted"/>
<reference evidence="1 2" key="1">
    <citation type="submission" date="2015-11" db="EMBL/GenBank/DDBJ databases">
        <authorList>
            <person name="Menninger J.E."/>
            <person name="Lamey M.E."/>
            <person name="Lindemann J.M."/>
            <person name="Martynyuk T."/>
            <person name="Mele F.E."/>
            <person name="Nabua C.T."/>
            <person name="Napoli C.K."/>
            <person name="Santiago L.M."/>
            <person name="Sweetman A.T."/>
            <person name="Weinstein J.L."/>
            <person name="Barrett N.A."/>
            <person name="Buerkert T.R."/>
            <person name="Cautela J.A."/>
            <person name="Egan M.S."/>
            <person name="Erb J.E."/>
            <person name="Garrigan K.E."/>
            <person name="Hagan D.J."/>
            <person name="Hartwell M.C."/>
            <person name="Hyduchak K.M."/>
            <person name="Jacob A.E."/>
            <person name="DeNigris D.M."/>
            <person name="London S.C."/>
            <person name="King-Smith C."/>
            <person name="Lee-Soety J.Y."/>
            <person name="Bradley K.W."/>
            <person name="Asai D.J."/>
            <person name="Bowman C.A."/>
            <person name="Russell D.A."/>
            <person name="Pope W.H."/>
            <person name="Jacobs-Sera D."/>
            <person name="Hendrix R.W."/>
            <person name="Hatfull G.F."/>
        </authorList>
    </citation>
    <scope>NUCLEOTIDE SEQUENCE [LARGE SCALE GENOMIC DNA]</scope>
</reference>
<evidence type="ECO:0000313" key="1">
    <source>
        <dbReference type="EMBL" id="ALY10882.1"/>
    </source>
</evidence>
<accession>A0A0U4K303</accession>
<gene>
    <name evidence="1" type="primary">100</name>
    <name evidence="1" type="ORF">WILDE_100</name>
</gene>